<dbReference type="EMBL" id="JXXN02001263">
    <property type="protein sequence ID" value="THD25160.1"/>
    <property type="molecule type" value="Genomic_DNA"/>
</dbReference>
<proteinExistence type="inferred from homology"/>
<comment type="caution">
    <text evidence="14">The sequence shown here is derived from an EMBL/GenBank/DDBJ whole genome shotgun (WGS) entry which is preliminary data.</text>
</comment>
<protein>
    <recommendedName>
        <fullName evidence="3">Vesicle transport protein USE1</fullName>
    </recommendedName>
    <alternativeName>
        <fullName evidence="11">USE1-like protein</fullName>
    </alternativeName>
</protein>
<evidence type="ECO:0000256" key="4">
    <source>
        <dbReference type="ARBA" id="ARBA00022448"/>
    </source>
</evidence>
<evidence type="ECO:0000256" key="13">
    <source>
        <dbReference type="SAM" id="Phobius"/>
    </source>
</evidence>
<feature type="transmembrane region" description="Helical" evidence="13">
    <location>
        <begin position="279"/>
        <end position="298"/>
    </location>
</feature>
<gene>
    <name evidence="14" type="ORF">D915_003935</name>
</gene>
<dbReference type="GO" id="GO:0015031">
    <property type="term" value="P:protein transport"/>
    <property type="evidence" value="ECO:0007669"/>
    <property type="project" value="UniProtKB-KW"/>
</dbReference>
<dbReference type="GO" id="GO:0006890">
    <property type="term" value="P:retrograde vesicle-mediated transport, Golgi to endoplasmic reticulum"/>
    <property type="evidence" value="ECO:0007669"/>
    <property type="project" value="TreeGrafter"/>
</dbReference>
<evidence type="ECO:0000256" key="10">
    <source>
        <dbReference type="ARBA" id="ARBA00023136"/>
    </source>
</evidence>
<keyword evidence="8" id="KW-0653">Protein transport</keyword>
<dbReference type="Proteomes" id="UP000230066">
    <property type="component" value="Unassembled WGS sequence"/>
</dbReference>
<dbReference type="PANTHER" id="PTHR13050">
    <property type="entry name" value="USE1-LIKE PROTEIN"/>
    <property type="match status" value="1"/>
</dbReference>
<name>A0A4E0S1V9_FASHE</name>
<dbReference type="GO" id="GO:0005484">
    <property type="term" value="F:SNAP receptor activity"/>
    <property type="evidence" value="ECO:0007669"/>
    <property type="project" value="TreeGrafter"/>
</dbReference>
<keyword evidence="12" id="KW-0175">Coiled coil</keyword>
<evidence type="ECO:0000256" key="2">
    <source>
        <dbReference type="ARBA" id="ARBA00007891"/>
    </source>
</evidence>
<dbReference type="Pfam" id="PF09753">
    <property type="entry name" value="Use1"/>
    <property type="match status" value="1"/>
</dbReference>
<feature type="coiled-coil region" evidence="12">
    <location>
        <begin position="208"/>
        <end position="271"/>
    </location>
</feature>
<sequence>MRTINSKNISTAQTATNVLEMNFVRLLCCTEDLVTAEQTNEWRFSCYLNTLKSFLNELTSSEFPPSREYIRHYESRLKQLELAKDLAASKSSDHRARLLIAQSIPLIPRPVKDASFILTGAQADKIALRDFDLVKKGQEGEKDTVLVCGVLDHGPQVLKNERRRQELKNRADLLELHSESENSAIDDSVSAFKQETPEQKRTSQSHLLQQEELRREELASEMLGMARELKDRSETMSCRLQSDRAVVETSINQADKNKAELAKAMNQLSEELGSRCACFVWISLLVAVIVFAQMVAFMKLFRKRTVGHASVAHSDL</sequence>
<evidence type="ECO:0000256" key="5">
    <source>
        <dbReference type="ARBA" id="ARBA00022692"/>
    </source>
</evidence>
<organism evidence="14 15">
    <name type="scientific">Fasciola hepatica</name>
    <name type="common">Liver fluke</name>
    <dbReference type="NCBI Taxonomy" id="6192"/>
    <lineage>
        <taxon>Eukaryota</taxon>
        <taxon>Metazoa</taxon>
        <taxon>Spiralia</taxon>
        <taxon>Lophotrochozoa</taxon>
        <taxon>Platyhelminthes</taxon>
        <taxon>Trematoda</taxon>
        <taxon>Digenea</taxon>
        <taxon>Plagiorchiida</taxon>
        <taxon>Echinostomata</taxon>
        <taxon>Echinostomatoidea</taxon>
        <taxon>Fasciolidae</taxon>
        <taxon>Fasciola</taxon>
    </lineage>
</organism>
<evidence type="ECO:0000256" key="9">
    <source>
        <dbReference type="ARBA" id="ARBA00022989"/>
    </source>
</evidence>
<evidence type="ECO:0000256" key="12">
    <source>
        <dbReference type="SAM" id="Coils"/>
    </source>
</evidence>
<keyword evidence="10 13" id="KW-0472">Membrane</keyword>
<evidence type="ECO:0000256" key="6">
    <source>
        <dbReference type="ARBA" id="ARBA00022824"/>
    </source>
</evidence>
<keyword evidence="5 13" id="KW-0812">Transmembrane</keyword>
<dbReference type="PANTHER" id="PTHR13050:SF7">
    <property type="entry name" value="VESICLE TRANSPORT PROTEIN USE1"/>
    <property type="match status" value="1"/>
</dbReference>
<evidence type="ECO:0000313" key="15">
    <source>
        <dbReference type="Proteomes" id="UP000230066"/>
    </source>
</evidence>
<dbReference type="AlphaFoldDB" id="A0A4E0S1V9"/>
<comment type="subcellular location">
    <subcellularLocation>
        <location evidence="1">Endoplasmic reticulum membrane</location>
        <topology evidence="1">Single-pass type IV membrane protein</topology>
    </subcellularLocation>
</comment>
<evidence type="ECO:0000256" key="1">
    <source>
        <dbReference type="ARBA" id="ARBA00004163"/>
    </source>
</evidence>
<dbReference type="GO" id="GO:0005789">
    <property type="term" value="C:endoplasmic reticulum membrane"/>
    <property type="evidence" value="ECO:0007669"/>
    <property type="project" value="UniProtKB-SubCell"/>
</dbReference>
<keyword evidence="7" id="KW-0931">ER-Golgi transport</keyword>
<dbReference type="InterPro" id="IPR019150">
    <property type="entry name" value="Vesicle_transport_protein_Use1"/>
</dbReference>
<keyword evidence="6" id="KW-0256">Endoplasmic reticulum</keyword>
<evidence type="ECO:0000256" key="11">
    <source>
        <dbReference type="ARBA" id="ARBA00032711"/>
    </source>
</evidence>
<evidence type="ECO:0000313" key="14">
    <source>
        <dbReference type="EMBL" id="THD25160.1"/>
    </source>
</evidence>
<keyword evidence="15" id="KW-1185">Reference proteome</keyword>
<accession>A0A4E0S1V9</accession>
<evidence type="ECO:0000256" key="7">
    <source>
        <dbReference type="ARBA" id="ARBA00022892"/>
    </source>
</evidence>
<evidence type="ECO:0000256" key="3">
    <source>
        <dbReference type="ARBA" id="ARBA00015843"/>
    </source>
</evidence>
<evidence type="ECO:0000256" key="8">
    <source>
        <dbReference type="ARBA" id="ARBA00022927"/>
    </source>
</evidence>
<comment type="similarity">
    <text evidence="2">Belongs to the USE1 family.</text>
</comment>
<keyword evidence="9 13" id="KW-1133">Transmembrane helix</keyword>
<keyword evidence="4" id="KW-0813">Transport</keyword>
<dbReference type="GO" id="GO:0031201">
    <property type="term" value="C:SNARE complex"/>
    <property type="evidence" value="ECO:0007669"/>
    <property type="project" value="TreeGrafter"/>
</dbReference>
<reference evidence="14" key="1">
    <citation type="submission" date="2019-03" db="EMBL/GenBank/DDBJ databases">
        <title>Improved annotation for the trematode Fasciola hepatica.</title>
        <authorList>
            <person name="Choi Y.-J."/>
            <person name="Martin J."/>
            <person name="Mitreva M."/>
        </authorList>
    </citation>
    <scope>NUCLEOTIDE SEQUENCE [LARGE SCALE GENOMIC DNA]</scope>
</reference>